<dbReference type="OrthoDB" id="1935929at2759"/>
<gene>
    <name evidence="2" type="ORF">J1N35_014687</name>
</gene>
<proteinExistence type="predicted"/>
<keyword evidence="3" id="KW-1185">Reference proteome</keyword>
<dbReference type="GO" id="GO:0003676">
    <property type="term" value="F:nucleic acid binding"/>
    <property type="evidence" value="ECO:0007669"/>
    <property type="project" value="InterPro"/>
</dbReference>
<dbReference type="InterPro" id="IPR036397">
    <property type="entry name" value="RNaseH_sf"/>
</dbReference>
<feature type="domain" description="RNase H type-1" evidence="1">
    <location>
        <begin position="88"/>
        <end position="178"/>
    </location>
</feature>
<dbReference type="Proteomes" id="UP000828251">
    <property type="component" value="Unassembled WGS sequence"/>
</dbReference>
<dbReference type="PANTHER" id="PTHR47074">
    <property type="entry name" value="BNAC02G40300D PROTEIN"/>
    <property type="match status" value="1"/>
</dbReference>
<dbReference type="InterPro" id="IPR002156">
    <property type="entry name" value="RNaseH_domain"/>
</dbReference>
<organism evidence="2 3">
    <name type="scientific">Gossypium stocksii</name>
    <dbReference type="NCBI Taxonomy" id="47602"/>
    <lineage>
        <taxon>Eukaryota</taxon>
        <taxon>Viridiplantae</taxon>
        <taxon>Streptophyta</taxon>
        <taxon>Embryophyta</taxon>
        <taxon>Tracheophyta</taxon>
        <taxon>Spermatophyta</taxon>
        <taxon>Magnoliopsida</taxon>
        <taxon>eudicotyledons</taxon>
        <taxon>Gunneridae</taxon>
        <taxon>Pentapetalae</taxon>
        <taxon>rosids</taxon>
        <taxon>malvids</taxon>
        <taxon>Malvales</taxon>
        <taxon>Malvaceae</taxon>
        <taxon>Malvoideae</taxon>
        <taxon>Gossypium</taxon>
    </lineage>
</organism>
<dbReference type="Pfam" id="PF13456">
    <property type="entry name" value="RVT_3"/>
    <property type="match status" value="1"/>
</dbReference>
<dbReference type="PANTHER" id="PTHR47074:SF61">
    <property type="entry name" value="RNASE H TYPE-1 DOMAIN-CONTAINING PROTEIN"/>
    <property type="match status" value="1"/>
</dbReference>
<dbReference type="GO" id="GO:0004523">
    <property type="term" value="F:RNA-DNA hybrid ribonuclease activity"/>
    <property type="evidence" value="ECO:0007669"/>
    <property type="project" value="InterPro"/>
</dbReference>
<dbReference type="SUPFAM" id="SSF53098">
    <property type="entry name" value="Ribonuclease H-like"/>
    <property type="match status" value="1"/>
</dbReference>
<sequence length="187" mass="21576">MLDCKEGLKHMFESHSISKCRLIVYALWAIWNSRNRFIHEEEVRSGSQVAEFVLNYLKELDYLKVSLLVERLHMARWDAPVGSRFKINFDAAYKKHRKESYSGLVVKNEKAEVICSKTVRNVNISSVFAAEVIACIQALDLGIHLGLKDVIVEGDFQTVIQKLQKEGDDRSEIAVYIKYSKYQSLKF</sequence>
<accession>A0A9D3VWK7</accession>
<protein>
    <recommendedName>
        <fullName evidence="1">RNase H type-1 domain-containing protein</fullName>
    </recommendedName>
</protein>
<evidence type="ECO:0000259" key="1">
    <source>
        <dbReference type="Pfam" id="PF13456"/>
    </source>
</evidence>
<dbReference type="InterPro" id="IPR052929">
    <property type="entry name" value="RNase_H-like_EbsB-rel"/>
</dbReference>
<dbReference type="InterPro" id="IPR012337">
    <property type="entry name" value="RNaseH-like_sf"/>
</dbReference>
<dbReference type="EMBL" id="JAIQCV010000005">
    <property type="protein sequence ID" value="KAH1097766.1"/>
    <property type="molecule type" value="Genomic_DNA"/>
</dbReference>
<dbReference type="AlphaFoldDB" id="A0A9D3VWK7"/>
<name>A0A9D3VWK7_9ROSI</name>
<reference evidence="2 3" key="1">
    <citation type="journal article" date="2021" name="Plant Biotechnol. J.">
        <title>Multi-omics assisted identification of the key and species-specific regulatory components of drought-tolerant mechanisms in Gossypium stocksii.</title>
        <authorList>
            <person name="Yu D."/>
            <person name="Ke L."/>
            <person name="Zhang D."/>
            <person name="Wu Y."/>
            <person name="Sun Y."/>
            <person name="Mei J."/>
            <person name="Sun J."/>
            <person name="Sun Y."/>
        </authorList>
    </citation>
    <scope>NUCLEOTIDE SEQUENCE [LARGE SCALE GENOMIC DNA]</scope>
    <source>
        <strain evidence="3">cv. E1</strain>
        <tissue evidence="2">Leaf</tissue>
    </source>
</reference>
<evidence type="ECO:0000313" key="2">
    <source>
        <dbReference type="EMBL" id="KAH1097766.1"/>
    </source>
</evidence>
<comment type="caution">
    <text evidence="2">The sequence shown here is derived from an EMBL/GenBank/DDBJ whole genome shotgun (WGS) entry which is preliminary data.</text>
</comment>
<dbReference type="InterPro" id="IPR044730">
    <property type="entry name" value="RNase_H-like_dom_plant"/>
</dbReference>
<evidence type="ECO:0000313" key="3">
    <source>
        <dbReference type="Proteomes" id="UP000828251"/>
    </source>
</evidence>
<dbReference type="Gene3D" id="3.30.420.10">
    <property type="entry name" value="Ribonuclease H-like superfamily/Ribonuclease H"/>
    <property type="match status" value="1"/>
</dbReference>
<dbReference type="CDD" id="cd06222">
    <property type="entry name" value="RNase_H_like"/>
    <property type="match status" value="1"/>
</dbReference>